<dbReference type="GO" id="GO:0003857">
    <property type="term" value="F:(3S)-3-hydroxyacyl-CoA dehydrogenase (NAD+) activity"/>
    <property type="evidence" value="ECO:0007669"/>
    <property type="project" value="TreeGrafter"/>
</dbReference>
<evidence type="ECO:0000313" key="4">
    <source>
        <dbReference type="Proteomes" id="UP000199615"/>
    </source>
</evidence>
<evidence type="ECO:0000259" key="1">
    <source>
        <dbReference type="Pfam" id="PF01575"/>
    </source>
</evidence>
<reference evidence="4" key="1">
    <citation type="submission" date="2016-10" db="EMBL/GenBank/DDBJ databases">
        <authorList>
            <person name="Varghese N."/>
            <person name="Submissions S."/>
        </authorList>
    </citation>
    <scope>NUCLEOTIDE SEQUENCE [LARGE SCALE GENOMIC DNA]</scope>
    <source>
        <strain evidence="4">DSM 123</strain>
    </source>
</reference>
<dbReference type="GO" id="GO:0006635">
    <property type="term" value="P:fatty acid beta-oxidation"/>
    <property type="evidence" value="ECO:0007669"/>
    <property type="project" value="TreeGrafter"/>
</dbReference>
<dbReference type="InterPro" id="IPR054357">
    <property type="entry name" value="MFE-2_N"/>
</dbReference>
<protein>
    <submittedName>
        <fullName evidence="3">Acyl dehydratase</fullName>
    </submittedName>
</protein>
<dbReference type="AlphaFoldDB" id="A0A1H8NJN8"/>
<name>A0A1H8NJN8_9BRAD</name>
<feature type="domain" description="MaoC-like" evidence="1">
    <location>
        <begin position="164"/>
        <end position="277"/>
    </location>
</feature>
<feature type="domain" description="Peroxisomal multifunctional enzyme type 2-like N-terminal" evidence="2">
    <location>
        <begin position="19"/>
        <end position="146"/>
    </location>
</feature>
<keyword evidence="4" id="KW-1185">Reference proteome</keyword>
<sequence length="290" mass="31265">MPIDPAALRDWPIPDIEQTYTERDTMLYALGLGLGSDPLDPHQLRYVYESDLQVLPSMAVVLGYPGFWLGDESTGADWRKVLHGEQGFEIIEPLPPKGSVIGRSRVTGLFDKGAGKGAVLLSERDVVDKATGRLLCRLTSTTMLRGDGGFGGASGPLPSPHPLPDRPADLQSRIATSPRAALIYRLSGDYNPLHADPDIARNAGFDKPILHGLCTFGVVCRALVELCCDGDPKRLTKMQVRFSSPVYPGETIVTEVWKESAGQMSFRARVAERDVVVINNGLATVAAAGA</sequence>
<dbReference type="GO" id="GO:0044594">
    <property type="term" value="F:17-beta-hydroxysteroid dehydrogenase (NAD+) activity"/>
    <property type="evidence" value="ECO:0007669"/>
    <property type="project" value="TreeGrafter"/>
</dbReference>
<dbReference type="Gene3D" id="3.10.129.10">
    <property type="entry name" value="Hotdog Thioesterase"/>
    <property type="match status" value="2"/>
</dbReference>
<dbReference type="EMBL" id="FODT01000002">
    <property type="protein sequence ID" value="SEO29776.1"/>
    <property type="molecule type" value="Genomic_DNA"/>
</dbReference>
<dbReference type="CDD" id="cd03448">
    <property type="entry name" value="HDE_HSD"/>
    <property type="match status" value="1"/>
</dbReference>
<dbReference type="InterPro" id="IPR029069">
    <property type="entry name" value="HotDog_dom_sf"/>
</dbReference>
<accession>A0A1H8NJN8</accession>
<dbReference type="Pfam" id="PF22622">
    <property type="entry name" value="MFE-2_hydrat-2_N"/>
    <property type="match status" value="1"/>
</dbReference>
<dbReference type="SUPFAM" id="SSF54637">
    <property type="entry name" value="Thioesterase/thiol ester dehydrase-isomerase"/>
    <property type="match status" value="2"/>
</dbReference>
<dbReference type="RefSeq" id="WP_092681928.1">
    <property type="nucleotide sequence ID" value="NZ_FODT01000002.1"/>
</dbReference>
<proteinExistence type="predicted"/>
<dbReference type="Pfam" id="PF01575">
    <property type="entry name" value="MaoC_dehydratas"/>
    <property type="match status" value="1"/>
</dbReference>
<dbReference type="GO" id="GO:0004300">
    <property type="term" value="F:enoyl-CoA hydratase activity"/>
    <property type="evidence" value="ECO:0007669"/>
    <property type="project" value="TreeGrafter"/>
</dbReference>
<evidence type="ECO:0000313" key="3">
    <source>
        <dbReference type="EMBL" id="SEO29776.1"/>
    </source>
</evidence>
<dbReference type="PANTHER" id="PTHR13078">
    <property type="entry name" value="PEROXISOMAL MULTIFUNCTIONAL ENZYME TYPE 2-RELATED"/>
    <property type="match status" value="1"/>
</dbReference>
<gene>
    <name evidence="3" type="ORF">SAMN05444123_102140</name>
</gene>
<dbReference type="PANTHER" id="PTHR13078:SF56">
    <property type="entry name" value="PEROXISOMAL MULTIFUNCTIONAL ENZYME TYPE 2"/>
    <property type="match status" value="1"/>
</dbReference>
<organism evidence="3 4">
    <name type="scientific">Rhodopseudomonas pseudopalustris</name>
    <dbReference type="NCBI Taxonomy" id="1513892"/>
    <lineage>
        <taxon>Bacteria</taxon>
        <taxon>Pseudomonadati</taxon>
        <taxon>Pseudomonadota</taxon>
        <taxon>Alphaproteobacteria</taxon>
        <taxon>Hyphomicrobiales</taxon>
        <taxon>Nitrobacteraceae</taxon>
        <taxon>Rhodopseudomonas</taxon>
    </lineage>
</organism>
<dbReference type="OrthoDB" id="5522043at2"/>
<dbReference type="Proteomes" id="UP000199615">
    <property type="component" value="Unassembled WGS sequence"/>
</dbReference>
<evidence type="ECO:0000259" key="2">
    <source>
        <dbReference type="Pfam" id="PF22622"/>
    </source>
</evidence>
<dbReference type="InterPro" id="IPR002539">
    <property type="entry name" value="MaoC-like_dom"/>
</dbReference>